<evidence type="ECO:0008006" key="4">
    <source>
        <dbReference type="Google" id="ProtNLM"/>
    </source>
</evidence>
<protein>
    <recommendedName>
        <fullName evidence="4">Secreted protein</fullName>
    </recommendedName>
</protein>
<organism evidence="2 3">
    <name type="scientific">Falsigemmobacter faecalis</name>
    <dbReference type="NCBI Taxonomy" id="2488730"/>
    <lineage>
        <taxon>Bacteria</taxon>
        <taxon>Pseudomonadati</taxon>
        <taxon>Pseudomonadota</taxon>
        <taxon>Alphaproteobacteria</taxon>
        <taxon>Rhodobacterales</taxon>
        <taxon>Paracoccaceae</taxon>
        <taxon>Falsigemmobacter</taxon>
    </lineage>
</organism>
<keyword evidence="1" id="KW-0732">Signal</keyword>
<name>A0A3P3D834_9RHOB</name>
<gene>
    <name evidence="2" type="ORF">EG244_17765</name>
</gene>
<dbReference type="RefSeq" id="WP_124966517.1">
    <property type="nucleotide sequence ID" value="NZ_RRAZ01000039.1"/>
</dbReference>
<evidence type="ECO:0000256" key="1">
    <source>
        <dbReference type="SAM" id="SignalP"/>
    </source>
</evidence>
<feature type="signal peptide" evidence="1">
    <location>
        <begin position="1"/>
        <end position="18"/>
    </location>
</feature>
<accession>A0A3P3D834</accession>
<feature type="chain" id="PRO_5018227899" description="Secreted protein" evidence="1">
    <location>
        <begin position="19"/>
        <end position="92"/>
    </location>
</feature>
<sequence>MKRLCVLLLVLAAQPAVAMDYSTRQECLNSLSDAIRQADSYERLPKGFERRLKDAPDGAELKASIVQSHEQIAQAMRQIADDTFKLCALYVE</sequence>
<dbReference type="AlphaFoldDB" id="A0A3P3D834"/>
<evidence type="ECO:0000313" key="2">
    <source>
        <dbReference type="EMBL" id="RRH69964.1"/>
    </source>
</evidence>
<keyword evidence="3" id="KW-1185">Reference proteome</keyword>
<comment type="caution">
    <text evidence="2">The sequence shown here is derived from an EMBL/GenBank/DDBJ whole genome shotgun (WGS) entry which is preliminary data.</text>
</comment>
<dbReference type="Proteomes" id="UP000282125">
    <property type="component" value="Unassembled WGS sequence"/>
</dbReference>
<dbReference type="EMBL" id="RRAZ01000039">
    <property type="protein sequence ID" value="RRH69964.1"/>
    <property type="molecule type" value="Genomic_DNA"/>
</dbReference>
<reference evidence="2 3" key="1">
    <citation type="submission" date="2018-11" db="EMBL/GenBank/DDBJ databases">
        <title>Gemmobacter sp. nov., YIM 102744-1 draft genome.</title>
        <authorList>
            <person name="Li G."/>
            <person name="Jiang Y."/>
        </authorList>
    </citation>
    <scope>NUCLEOTIDE SEQUENCE [LARGE SCALE GENOMIC DNA]</scope>
    <source>
        <strain evidence="2 3">YIM 102744-1</strain>
    </source>
</reference>
<evidence type="ECO:0000313" key="3">
    <source>
        <dbReference type="Proteomes" id="UP000282125"/>
    </source>
</evidence>
<proteinExistence type="predicted"/>